<sequence length="50" mass="5636">MEIVCEKEDVDKIVNIIKVSARTGKSGDGLIYVSDVEQRIKIRTGEKESR</sequence>
<accession>A0A1I2KJH9</accession>
<dbReference type="GO" id="GO:0005829">
    <property type="term" value="C:cytosol"/>
    <property type="evidence" value="ECO:0007669"/>
    <property type="project" value="TreeGrafter"/>
</dbReference>
<evidence type="ECO:0000313" key="1">
    <source>
        <dbReference type="EMBL" id="SFF66400.1"/>
    </source>
</evidence>
<dbReference type="PROSITE" id="PS51343">
    <property type="entry name" value="PII_GLNB_DOM"/>
    <property type="match status" value="1"/>
</dbReference>
<reference evidence="2" key="1">
    <citation type="submission" date="2016-10" db="EMBL/GenBank/DDBJ databases">
        <authorList>
            <person name="Varghese N."/>
            <person name="Submissions S."/>
        </authorList>
    </citation>
    <scope>NUCLEOTIDE SEQUENCE [LARGE SCALE GENOMIC DNA]</scope>
    <source>
        <strain evidence="2">DSM 23515</strain>
    </source>
</reference>
<dbReference type="InterPro" id="IPR015867">
    <property type="entry name" value="N-reg_PII/ATP_PRibTrfase_C"/>
</dbReference>
<dbReference type="InterPro" id="IPR002187">
    <property type="entry name" value="N-reg_PII"/>
</dbReference>
<gene>
    <name evidence="1" type="ORF">SAMN04488033_103170</name>
</gene>
<dbReference type="GO" id="GO:0006808">
    <property type="term" value="P:regulation of nitrogen utilization"/>
    <property type="evidence" value="ECO:0007669"/>
    <property type="project" value="InterPro"/>
</dbReference>
<dbReference type="PANTHER" id="PTHR30115">
    <property type="entry name" value="NITROGEN REGULATORY PROTEIN P-II"/>
    <property type="match status" value="1"/>
</dbReference>
<dbReference type="AlphaFoldDB" id="A0A1I2KJH9"/>
<proteinExistence type="predicted"/>
<name>A0A1I2KJH9_9FLAO</name>
<dbReference type="PANTHER" id="PTHR30115:SF11">
    <property type="entry name" value="NITROGEN REGULATORY PROTEIN P-II HOMOLOG"/>
    <property type="match status" value="1"/>
</dbReference>
<organism evidence="1 2">
    <name type="scientific">Salegentibacter agarivorans</name>
    <dbReference type="NCBI Taxonomy" id="345907"/>
    <lineage>
        <taxon>Bacteria</taxon>
        <taxon>Pseudomonadati</taxon>
        <taxon>Bacteroidota</taxon>
        <taxon>Flavobacteriia</taxon>
        <taxon>Flavobacteriales</taxon>
        <taxon>Flavobacteriaceae</taxon>
        <taxon>Salegentibacter</taxon>
    </lineage>
</organism>
<dbReference type="EMBL" id="FOOH01000003">
    <property type="protein sequence ID" value="SFF66400.1"/>
    <property type="molecule type" value="Genomic_DNA"/>
</dbReference>
<dbReference type="GO" id="GO:0030234">
    <property type="term" value="F:enzyme regulator activity"/>
    <property type="evidence" value="ECO:0007669"/>
    <property type="project" value="InterPro"/>
</dbReference>
<dbReference type="SUPFAM" id="SSF54913">
    <property type="entry name" value="GlnB-like"/>
    <property type="match status" value="1"/>
</dbReference>
<evidence type="ECO:0000313" key="2">
    <source>
        <dbReference type="Proteomes" id="UP000199116"/>
    </source>
</evidence>
<dbReference type="InterPro" id="IPR011322">
    <property type="entry name" value="N-reg_PII-like_a/b"/>
</dbReference>
<keyword evidence="2" id="KW-1185">Reference proteome</keyword>
<dbReference type="Proteomes" id="UP000199116">
    <property type="component" value="Unassembled WGS sequence"/>
</dbReference>
<protein>
    <submittedName>
        <fullName evidence="1">Nitrogen regulatory protein P-II</fullName>
    </submittedName>
</protein>
<dbReference type="Gene3D" id="3.30.70.120">
    <property type="match status" value="1"/>
</dbReference>
<dbReference type="Pfam" id="PF00543">
    <property type="entry name" value="P-II"/>
    <property type="match status" value="1"/>
</dbReference>
<dbReference type="GO" id="GO:0005524">
    <property type="term" value="F:ATP binding"/>
    <property type="evidence" value="ECO:0007669"/>
    <property type="project" value="TreeGrafter"/>
</dbReference>